<dbReference type="PROSITE" id="PS00211">
    <property type="entry name" value="ABC_TRANSPORTER_1"/>
    <property type="match status" value="1"/>
</dbReference>
<dbReference type="CDD" id="cd03216">
    <property type="entry name" value="ABC_Carb_Monos_I"/>
    <property type="match status" value="1"/>
</dbReference>
<dbReference type="OrthoDB" id="9805029at2"/>
<evidence type="ECO:0000256" key="6">
    <source>
        <dbReference type="ARBA" id="ARBA00022840"/>
    </source>
</evidence>
<dbReference type="Proteomes" id="UP000305654">
    <property type="component" value="Unassembled WGS sequence"/>
</dbReference>
<dbReference type="AlphaFoldDB" id="A0A5R9JBD1"/>
<dbReference type="RefSeq" id="WP_138327195.1">
    <property type="nucleotide sequence ID" value="NZ_VCDI01000006.1"/>
</dbReference>
<organism evidence="11 12">
    <name type="scientific">Lichenicoccus roseus</name>
    <dbReference type="NCBI Taxonomy" id="2683649"/>
    <lineage>
        <taxon>Bacteria</taxon>
        <taxon>Pseudomonadati</taxon>
        <taxon>Pseudomonadota</taxon>
        <taxon>Alphaproteobacteria</taxon>
        <taxon>Acetobacterales</taxon>
        <taxon>Acetobacteraceae</taxon>
        <taxon>Lichenicoccus</taxon>
    </lineage>
</organism>
<gene>
    <name evidence="11" type="ORF">FE263_16925</name>
</gene>
<reference evidence="11 12" key="1">
    <citation type="submission" date="2019-05" db="EMBL/GenBank/DDBJ databases">
        <authorList>
            <person name="Pankratov T."/>
            <person name="Grouzdev D."/>
        </authorList>
    </citation>
    <scope>NUCLEOTIDE SEQUENCE [LARGE SCALE GENOMIC DNA]</scope>
    <source>
        <strain evidence="11 12">KEBCLARHB70R</strain>
    </source>
</reference>
<keyword evidence="6 11" id="KW-0067">ATP-binding</keyword>
<dbReference type="PROSITE" id="PS50893">
    <property type="entry name" value="ABC_TRANSPORTER_2"/>
    <property type="match status" value="1"/>
</dbReference>
<evidence type="ECO:0000313" key="12">
    <source>
        <dbReference type="Proteomes" id="UP000305654"/>
    </source>
</evidence>
<evidence type="ECO:0000256" key="1">
    <source>
        <dbReference type="ARBA" id="ARBA00022448"/>
    </source>
</evidence>
<dbReference type="InterPro" id="IPR027417">
    <property type="entry name" value="P-loop_NTPase"/>
</dbReference>
<dbReference type="SMART" id="SM00382">
    <property type="entry name" value="AAA"/>
    <property type="match status" value="2"/>
</dbReference>
<keyword evidence="8" id="KW-0472">Membrane</keyword>
<dbReference type="InterPro" id="IPR003593">
    <property type="entry name" value="AAA+_ATPase"/>
</dbReference>
<dbReference type="PANTHER" id="PTHR43790">
    <property type="entry name" value="CARBOHYDRATE TRANSPORT ATP-BINDING PROTEIN MG119-RELATED"/>
    <property type="match status" value="1"/>
</dbReference>
<feature type="region of interest" description="Disordered" evidence="9">
    <location>
        <begin position="243"/>
        <end position="272"/>
    </location>
</feature>
<keyword evidence="5" id="KW-0547">Nucleotide-binding</keyword>
<keyword evidence="12" id="KW-1185">Reference proteome</keyword>
<dbReference type="Pfam" id="PF00005">
    <property type="entry name" value="ABC_tran"/>
    <property type="match status" value="2"/>
</dbReference>
<keyword evidence="7" id="KW-1278">Translocase</keyword>
<feature type="domain" description="ABC transporter" evidence="10">
    <location>
        <begin position="4"/>
        <end position="515"/>
    </location>
</feature>
<protein>
    <submittedName>
        <fullName evidence="11">Sugar ABC transporter ATP-binding protein</fullName>
    </submittedName>
</protein>
<dbReference type="InterPro" id="IPR003439">
    <property type="entry name" value="ABC_transporter-like_ATP-bd"/>
</dbReference>
<keyword evidence="3" id="KW-0762">Sugar transport</keyword>
<evidence type="ECO:0000256" key="5">
    <source>
        <dbReference type="ARBA" id="ARBA00022741"/>
    </source>
</evidence>
<dbReference type="CDD" id="cd03215">
    <property type="entry name" value="ABC_Carb_Monos_II"/>
    <property type="match status" value="1"/>
</dbReference>
<dbReference type="EMBL" id="VCDI01000006">
    <property type="protein sequence ID" value="TLU71558.1"/>
    <property type="molecule type" value="Genomic_DNA"/>
</dbReference>
<dbReference type="GO" id="GO:0016887">
    <property type="term" value="F:ATP hydrolysis activity"/>
    <property type="evidence" value="ECO:0007669"/>
    <property type="project" value="InterPro"/>
</dbReference>
<comment type="caution">
    <text evidence="11">The sequence shown here is derived from an EMBL/GenBank/DDBJ whole genome shotgun (WGS) entry which is preliminary data.</text>
</comment>
<evidence type="ECO:0000259" key="10">
    <source>
        <dbReference type="PROSITE" id="PS50893"/>
    </source>
</evidence>
<name>A0A5R9JBD1_9PROT</name>
<proteinExistence type="predicted"/>
<keyword evidence="4" id="KW-0677">Repeat</keyword>
<keyword evidence="1" id="KW-0813">Transport</keyword>
<evidence type="ECO:0000256" key="2">
    <source>
        <dbReference type="ARBA" id="ARBA00022475"/>
    </source>
</evidence>
<dbReference type="GO" id="GO:0005524">
    <property type="term" value="F:ATP binding"/>
    <property type="evidence" value="ECO:0007669"/>
    <property type="project" value="UniProtKB-KW"/>
</dbReference>
<dbReference type="SUPFAM" id="SSF52540">
    <property type="entry name" value="P-loop containing nucleoside triphosphate hydrolases"/>
    <property type="match status" value="2"/>
</dbReference>
<dbReference type="Gene3D" id="3.40.50.300">
    <property type="entry name" value="P-loop containing nucleotide triphosphate hydrolases"/>
    <property type="match status" value="2"/>
</dbReference>
<keyword evidence="2" id="KW-1003">Cell membrane</keyword>
<evidence type="ECO:0000256" key="4">
    <source>
        <dbReference type="ARBA" id="ARBA00022737"/>
    </source>
</evidence>
<evidence type="ECO:0000256" key="7">
    <source>
        <dbReference type="ARBA" id="ARBA00022967"/>
    </source>
</evidence>
<evidence type="ECO:0000256" key="8">
    <source>
        <dbReference type="ARBA" id="ARBA00023136"/>
    </source>
</evidence>
<dbReference type="InterPro" id="IPR017871">
    <property type="entry name" value="ABC_transporter-like_CS"/>
</dbReference>
<evidence type="ECO:0000256" key="9">
    <source>
        <dbReference type="SAM" id="MobiDB-lite"/>
    </source>
</evidence>
<dbReference type="InterPro" id="IPR050107">
    <property type="entry name" value="ABC_carbohydrate_import_ATPase"/>
</dbReference>
<evidence type="ECO:0000313" key="11">
    <source>
        <dbReference type="EMBL" id="TLU71558.1"/>
    </source>
</evidence>
<sequence length="521" mass="56982">MAFVEVRSLRKTFPGVVALDDVALSLDLGKVHVLAGENGAGKSTLIRILTGVSSPDSGSLSIDGQDALADPSRFSRIAYVPQELNLFRHMTVAENLFMPFARAGFDGLTLSGGALSRATQPFLERFGIRARPAQKVSSIAVSDQQLLQIARASTAKGFQVLILDEPTSSLTHAETDRLFSVVRELRRTGHAIVFVSHKMDEMFGIGDVVTVLRNGRSVAHRSIDELKERDLIRLMSGDEVAIDQSFRPQRGPRPTPPPSDAVGFAAPQSKHPEDEAPLLDVLRLSGRGFNDISFQLHRGEILGFAGLVGAGRSEIMQTIFGARRATSGSIQFERKPWRLGRPDLSVARGMLYLSEERKQDGILPLLSLRENIGISILGQTARSGVISSGQEQRIVDTVIHDYDIKTDSREKKIRFLSGGNQQKAIIGRAMQQRPRLLIFDEPTKGIDIKTKVEIYRIMKRLAEEGVGVILVSSEMAELRRCATRIVTLYHGQLTGTFETESTDNDTLIAAIIGAGASEHAA</sequence>
<dbReference type="PANTHER" id="PTHR43790:SF3">
    <property type="entry name" value="D-ALLOSE IMPORT ATP-BINDING PROTEIN ALSA-RELATED"/>
    <property type="match status" value="1"/>
</dbReference>
<evidence type="ECO:0000256" key="3">
    <source>
        <dbReference type="ARBA" id="ARBA00022597"/>
    </source>
</evidence>
<accession>A0A5R9JBD1</accession>